<name>A0ACB7HAE0_MANES</name>
<accession>A0ACB7HAE0</accession>
<organism evidence="1 2">
    <name type="scientific">Manihot esculenta</name>
    <name type="common">Cassava</name>
    <name type="synonym">Jatropha manihot</name>
    <dbReference type="NCBI Taxonomy" id="3983"/>
    <lineage>
        <taxon>Eukaryota</taxon>
        <taxon>Viridiplantae</taxon>
        <taxon>Streptophyta</taxon>
        <taxon>Embryophyta</taxon>
        <taxon>Tracheophyta</taxon>
        <taxon>Spermatophyta</taxon>
        <taxon>Magnoliopsida</taxon>
        <taxon>eudicotyledons</taxon>
        <taxon>Gunneridae</taxon>
        <taxon>Pentapetalae</taxon>
        <taxon>rosids</taxon>
        <taxon>fabids</taxon>
        <taxon>Malpighiales</taxon>
        <taxon>Euphorbiaceae</taxon>
        <taxon>Crotonoideae</taxon>
        <taxon>Manihoteae</taxon>
        <taxon>Manihot</taxon>
    </lineage>
</organism>
<protein>
    <submittedName>
        <fullName evidence="1">Uncharacterized protein</fullName>
    </submittedName>
</protein>
<comment type="caution">
    <text evidence="1">The sequence shown here is derived from an EMBL/GenBank/DDBJ whole genome shotgun (WGS) entry which is preliminary data.</text>
</comment>
<evidence type="ECO:0000313" key="2">
    <source>
        <dbReference type="Proteomes" id="UP000091857"/>
    </source>
</evidence>
<sequence length="234" mass="27285">MTQIQTQTSFITDSTTEPIIFKLNGSNYALCMDKLGYINGDLPQPPEINPSFLRWRIENVIVYNFRQWVSRMWKNGGSIEKYYTDLPRLLCEIYFCRPNPMDCAVYIQKYNSLLQDERFYIFLDDLDDRLDHIRSDVLQFKPFPIIEQAYAYQAKIKALIKSKGQSSEGKCTNCGNSKHIRDMCFKLYGYPDWWHELQVKKKKDITNRSGTTGRATIATVESQLSLFVSSKLPP</sequence>
<reference evidence="2" key="1">
    <citation type="journal article" date="2016" name="Nat. Biotechnol.">
        <title>Sequencing wild and cultivated cassava and related species reveals extensive interspecific hybridization and genetic diversity.</title>
        <authorList>
            <person name="Bredeson J.V."/>
            <person name="Lyons J.B."/>
            <person name="Prochnik S.E."/>
            <person name="Wu G.A."/>
            <person name="Ha C.M."/>
            <person name="Edsinger-Gonzales E."/>
            <person name="Grimwood J."/>
            <person name="Schmutz J."/>
            <person name="Rabbi I.Y."/>
            <person name="Egesi C."/>
            <person name="Nauluvula P."/>
            <person name="Lebot V."/>
            <person name="Ndunguru J."/>
            <person name="Mkamilo G."/>
            <person name="Bart R.S."/>
            <person name="Setter T.L."/>
            <person name="Gleadow R.M."/>
            <person name="Kulakow P."/>
            <person name="Ferguson M.E."/>
            <person name="Rounsley S."/>
            <person name="Rokhsar D.S."/>
        </authorList>
    </citation>
    <scope>NUCLEOTIDE SEQUENCE [LARGE SCALE GENOMIC DNA]</scope>
    <source>
        <strain evidence="2">cv. AM560-2</strain>
    </source>
</reference>
<gene>
    <name evidence="1" type="ORF">MANES_08G060401v8</name>
</gene>
<dbReference type="Proteomes" id="UP000091857">
    <property type="component" value="Chromosome 8"/>
</dbReference>
<dbReference type="EMBL" id="CM004394">
    <property type="protein sequence ID" value="KAG8648999.1"/>
    <property type="molecule type" value="Genomic_DNA"/>
</dbReference>
<evidence type="ECO:0000313" key="1">
    <source>
        <dbReference type="EMBL" id="KAG8648999.1"/>
    </source>
</evidence>
<keyword evidence="2" id="KW-1185">Reference proteome</keyword>
<proteinExistence type="predicted"/>